<evidence type="ECO:0000256" key="2">
    <source>
        <dbReference type="ARBA" id="ARBA00022730"/>
    </source>
</evidence>
<protein>
    <recommendedName>
        <fullName evidence="5">RQC P-site tRNA stabilizing factor</fullName>
        <shortName evidence="5">RqcP</shortName>
    </recommendedName>
    <alternativeName>
        <fullName evidence="5">Ribosome-associated protein quality control protein P</fullName>
    </alternativeName>
</protein>
<dbReference type="Gene3D" id="3.10.290.10">
    <property type="entry name" value="RNA-binding S4 domain"/>
    <property type="match status" value="1"/>
</dbReference>
<proteinExistence type="inferred from homology"/>
<dbReference type="GO" id="GO:0072344">
    <property type="term" value="P:rescue of stalled ribosome"/>
    <property type="evidence" value="ECO:0007669"/>
    <property type="project" value="UniProtKB-UniRule"/>
</dbReference>
<dbReference type="SUPFAM" id="SSF55174">
    <property type="entry name" value="Alpha-L RNA-binding motif"/>
    <property type="match status" value="1"/>
</dbReference>
<keyword evidence="1 5" id="KW-0820">tRNA-binding</keyword>
<comment type="similarity">
    <text evidence="5">Belongs to the RqcP family.</text>
</comment>
<comment type="subunit">
    <text evidence="5">Associates with stalled 50S ribosomal subunits. Binds to RqcH, 23S rRNA and the P-site tRNA. Does not require RqcH for association with 50S subunits.</text>
</comment>
<comment type="caution">
    <text evidence="7">The sequence shown here is derived from an EMBL/GenBank/DDBJ whole genome shotgun (WGS) entry which is preliminary data.</text>
</comment>
<dbReference type="CDD" id="cd00165">
    <property type="entry name" value="S4"/>
    <property type="match status" value="1"/>
</dbReference>
<dbReference type="PIRSF" id="PIRSF038881">
    <property type="entry name" value="RNAbp_HP1423"/>
    <property type="match status" value="1"/>
</dbReference>
<dbReference type="InterPro" id="IPR025490">
    <property type="entry name" value="RqcP"/>
</dbReference>
<sequence length="96" mass="10936">MRLDKYLKVSRLIKRRTLAKEVAEQGRIEINGKTAKASSVVKAGDELRIRFGQKVVTARVESIRENAKKEEAAMMFTILSEERLAKVEPEFIDDAE</sequence>
<dbReference type="HAMAP" id="MF_00871">
    <property type="entry name" value="RqcP"/>
    <property type="match status" value="1"/>
</dbReference>
<reference evidence="7 8" key="1">
    <citation type="submission" date="2017-10" db="EMBL/GenBank/DDBJ databases">
        <title>Draft genome of Chryseomicrobium casticus sp. nov.</title>
        <authorList>
            <person name="Chakraborty R."/>
            <person name="Saha T."/>
        </authorList>
    </citation>
    <scope>NUCLEOTIDE SEQUENCE [LARGE SCALE GENOMIC DNA]</scope>
    <source>
        <strain evidence="7 8">ET03</strain>
    </source>
</reference>
<dbReference type="PROSITE" id="PS50889">
    <property type="entry name" value="S4"/>
    <property type="match status" value="1"/>
</dbReference>
<evidence type="ECO:0000256" key="4">
    <source>
        <dbReference type="ARBA" id="ARBA00022917"/>
    </source>
</evidence>
<evidence type="ECO:0000259" key="6">
    <source>
        <dbReference type="SMART" id="SM00363"/>
    </source>
</evidence>
<evidence type="ECO:0000313" key="8">
    <source>
        <dbReference type="Proteomes" id="UP000228680"/>
    </source>
</evidence>
<keyword evidence="2 5" id="KW-0699">rRNA-binding</keyword>
<evidence type="ECO:0000313" key="7">
    <source>
        <dbReference type="EMBL" id="PJK15644.1"/>
    </source>
</evidence>
<gene>
    <name evidence="5" type="primary">rqcP</name>
    <name evidence="7" type="ORF">CQS04_13155</name>
</gene>
<dbReference type="Pfam" id="PF01479">
    <property type="entry name" value="S4"/>
    <property type="match status" value="1"/>
</dbReference>
<evidence type="ECO:0000256" key="3">
    <source>
        <dbReference type="ARBA" id="ARBA00022884"/>
    </source>
</evidence>
<feature type="domain" description="RNA-binding S4" evidence="6">
    <location>
        <begin position="1"/>
        <end position="63"/>
    </location>
</feature>
<dbReference type="SMART" id="SM00363">
    <property type="entry name" value="S4"/>
    <property type="match status" value="1"/>
</dbReference>
<dbReference type="Proteomes" id="UP000228680">
    <property type="component" value="Unassembled WGS sequence"/>
</dbReference>
<dbReference type="EMBL" id="PCGR01000006">
    <property type="protein sequence ID" value="PJK15644.1"/>
    <property type="molecule type" value="Genomic_DNA"/>
</dbReference>
<dbReference type="GO" id="GO:0043023">
    <property type="term" value="F:ribosomal large subunit binding"/>
    <property type="evidence" value="ECO:0007669"/>
    <property type="project" value="UniProtKB-UniRule"/>
</dbReference>
<dbReference type="InterPro" id="IPR002942">
    <property type="entry name" value="S4_RNA-bd"/>
</dbReference>
<evidence type="ECO:0000256" key="5">
    <source>
        <dbReference type="HAMAP-Rule" id="MF_00871"/>
    </source>
</evidence>
<evidence type="ECO:0000256" key="1">
    <source>
        <dbReference type="ARBA" id="ARBA00022555"/>
    </source>
</evidence>
<dbReference type="AlphaFoldDB" id="A0A2M9EWQ3"/>
<dbReference type="GO" id="GO:0000049">
    <property type="term" value="F:tRNA binding"/>
    <property type="evidence" value="ECO:0007669"/>
    <property type="project" value="UniProtKB-UniRule"/>
</dbReference>
<dbReference type="InterPro" id="IPR036986">
    <property type="entry name" value="S4_RNA-bd_sf"/>
</dbReference>
<keyword evidence="8" id="KW-1185">Reference proteome</keyword>
<comment type="function">
    <text evidence="5">Key component of the ribosome quality control system (RQC), a ribosome-associated complex that mediates the extraction of incompletely synthesized nascent chains from stalled ribosomes and their subsequent degradation. RqcH recruits Ala-charged tRNA, and with RqcP directs the elongation of stalled nascent chains on 50S ribosomal subunits, leading to non-templated C-terminal alanine extensions (Ala tail). The Ala tail promotes nascent chain degradation. RqcP is associated with the translocation-like movement of the peptidyl-tRNA from the A-site into the P-site.</text>
</comment>
<organism evidence="7 8">
    <name type="scientific">Chryseomicrobium excrementi</name>
    <dbReference type="NCBI Taxonomy" id="2041346"/>
    <lineage>
        <taxon>Bacteria</taxon>
        <taxon>Bacillati</taxon>
        <taxon>Bacillota</taxon>
        <taxon>Bacilli</taxon>
        <taxon>Bacillales</taxon>
        <taxon>Caryophanaceae</taxon>
        <taxon>Chryseomicrobium</taxon>
    </lineage>
</organism>
<dbReference type="RefSeq" id="WP_100354572.1">
    <property type="nucleotide sequence ID" value="NZ_PCGR01000006.1"/>
</dbReference>
<keyword evidence="3 5" id="KW-0694">RNA-binding</keyword>
<dbReference type="GO" id="GO:0019843">
    <property type="term" value="F:rRNA binding"/>
    <property type="evidence" value="ECO:0007669"/>
    <property type="project" value="UniProtKB-UniRule"/>
</dbReference>
<accession>A0A2M9EWQ3</accession>
<dbReference type="OrthoDB" id="9805210at2"/>
<name>A0A2M9EWQ3_9BACL</name>
<keyword evidence="4 5" id="KW-0648">Protein biosynthesis</keyword>